<dbReference type="EMBL" id="RHFK02000019">
    <property type="protein sequence ID" value="TWW59522.1"/>
    <property type="molecule type" value="Genomic_DNA"/>
</dbReference>
<dbReference type="InterPro" id="IPR008983">
    <property type="entry name" value="Tumour_necrosis_fac-like_dom"/>
</dbReference>
<feature type="transmembrane region" description="Helical" evidence="1">
    <location>
        <begin position="22"/>
        <end position="46"/>
    </location>
</feature>
<reference evidence="2 3" key="1">
    <citation type="submission" date="2019-04" db="EMBL/GenBank/DDBJ databases">
        <title>Chromosome genome assembly for Takifugu flavidus.</title>
        <authorList>
            <person name="Xiao S."/>
        </authorList>
    </citation>
    <scope>NUCLEOTIDE SEQUENCE [LARGE SCALE GENOMIC DNA]</scope>
    <source>
        <strain evidence="2">HTHZ2018</strain>
        <tissue evidence="2">Muscle</tissue>
    </source>
</reference>
<keyword evidence="1" id="KW-1133">Transmembrane helix</keyword>
<dbReference type="Proteomes" id="UP000324091">
    <property type="component" value="Chromosome 6"/>
</dbReference>
<protein>
    <recommendedName>
        <fullName evidence="4">TNF family profile domain-containing protein</fullName>
    </recommendedName>
</protein>
<dbReference type="AlphaFoldDB" id="A0A5C6MWP7"/>
<organism evidence="2 3">
    <name type="scientific">Takifugu flavidus</name>
    <name type="common">sansaifugu</name>
    <dbReference type="NCBI Taxonomy" id="433684"/>
    <lineage>
        <taxon>Eukaryota</taxon>
        <taxon>Metazoa</taxon>
        <taxon>Chordata</taxon>
        <taxon>Craniata</taxon>
        <taxon>Vertebrata</taxon>
        <taxon>Euteleostomi</taxon>
        <taxon>Actinopterygii</taxon>
        <taxon>Neopterygii</taxon>
        <taxon>Teleostei</taxon>
        <taxon>Neoteleostei</taxon>
        <taxon>Acanthomorphata</taxon>
        <taxon>Eupercaria</taxon>
        <taxon>Tetraodontiformes</taxon>
        <taxon>Tetradontoidea</taxon>
        <taxon>Tetraodontidae</taxon>
        <taxon>Takifugu</taxon>
    </lineage>
</organism>
<dbReference type="Gene3D" id="2.60.120.40">
    <property type="match status" value="1"/>
</dbReference>
<keyword evidence="1" id="KW-0472">Membrane</keyword>
<evidence type="ECO:0000256" key="1">
    <source>
        <dbReference type="SAM" id="Phobius"/>
    </source>
</evidence>
<gene>
    <name evidence="2" type="ORF">D4764_06G0010520</name>
</gene>
<comment type="caution">
    <text evidence="2">The sequence shown here is derived from an EMBL/GenBank/DDBJ whole genome shotgun (WGS) entry which is preliminary data.</text>
</comment>
<keyword evidence="1" id="KW-0812">Transmembrane</keyword>
<evidence type="ECO:0008006" key="4">
    <source>
        <dbReference type="Google" id="ProtNLM"/>
    </source>
</evidence>
<evidence type="ECO:0000313" key="3">
    <source>
        <dbReference type="Proteomes" id="UP000324091"/>
    </source>
</evidence>
<sequence>MTASGDADIESLRKRTYRPLDVFLLVSIIFLFLAMSAIVAAVVIAVKRPECFDLQGKGASGQTAFKMENFVYLDAKSSDLMNSTMPWEVVDYGEGTSKGSLFEFNQKQNALQTKQAGMYFIYVVLNLTCTHRDNCTPGRLHVQVGDKLTCEVELQSEPRVTKKCWTVSKVEREKLLTQMTVPKTGLTNWKLELKGSGLGMFLVD</sequence>
<accession>A0A5C6MWP7</accession>
<keyword evidence="3" id="KW-1185">Reference proteome</keyword>
<proteinExistence type="predicted"/>
<evidence type="ECO:0000313" key="2">
    <source>
        <dbReference type="EMBL" id="TWW59522.1"/>
    </source>
</evidence>
<name>A0A5C6MWP7_9TELE</name>